<dbReference type="NCBIfam" id="TIGR00206">
    <property type="entry name" value="fliF"/>
    <property type="match status" value="1"/>
</dbReference>
<name>A0A9X1YFT9_9BURK</name>
<sequence>MEQALATAVPLAVVPGPLDRLVAMPAGAKMKLGVGLAGLVAVIVAIGLWSSQGDYGVLFANLPDKEGGAVVAQLATMQVPYKFAAGGSAIMIPSDKVNEVRLKLAAAGLPKSSVIGFELMDNAKFGQTQTQERVNLQRALEGELTRTISSIDAVESARVHLALPNQNGFFREQQKPSASVVLMLRGGRTLDRSQLAGIVHLVASSVPELQTKDVSVLDQTGALLTENSDRNVAGLDATQLQYVTQMEQGYTKRIQELLEPVVGRENLRATVTADIDFSQSEATSEQFKPNGNPADATVHSQQINDNGGSAGNVPSGVPGATTNQPPVPATAPINGASAPLQAAQGGTVGANGHREVTTNYEVDRTVRVTRNATGLVRHLNAAVVVNQKVNTDAKGKTTSTPLTQEEMDKLTALVQEAIGFDQTRGDSVKVINAPFKAEAAMKADEVPLWKQQWLLDLLRAGAVPAGLTLVALAVLFGLVRPAVMAALAPPVVEAKEEGLNAVVDDAHELSMDALPELLEAPHMAKKLESARQLAKDNPTAVANIVRDWVNGEEAA</sequence>
<dbReference type="InterPro" id="IPR013556">
    <property type="entry name" value="Flag_M-ring_C"/>
</dbReference>
<keyword evidence="7 11" id="KW-0472">Membrane</keyword>
<feature type="domain" description="Flagellar M-ring N-terminal" evidence="12">
    <location>
        <begin position="51"/>
        <end position="225"/>
    </location>
</feature>
<accession>A0A9X1YFT9</accession>
<feature type="transmembrane region" description="Helical" evidence="11">
    <location>
        <begin position="30"/>
        <end position="49"/>
    </location>
</feature>
<keyword evidence="15" id="KW-1185">Reference proteome</keyword>
<keyword evidence="5 11" id="KW-0812">Transmembrane</keyword>
<evidence type="ECO:0000256" key="11">
    <source>
        <dbReference type="SAM" id="Phobius"/>
    </source>
</evidence>
<dbReference type="EMBL" id="JAJLJH010000001">
    <property type="protein sequence ID" value="MCK9684690.1"/>
    <property type="molecule type" value="Genomic_DNA"/>
</dbReference>
<dbReference type="InterPro" id="IPR006182">
    <property type="entry name" value="FliF_N_dom"/>
</dbReference>
<evidence type="ECO:0000256" key="9">
    <source>
        <dbReference type="PIRNR" id="PIRNR004862"/>
    </source>
</evidence>
<evidence type="ECO:0000256" key="6">
    <source>
        <dbReference type="ARBA" id="ARBA00022989"/>
    </source>
</evidence>
<protein>
    <recommendedName>
        <fullName evidence="9">Flagellar M-ring protein</fullName>
    </recommendedName>
</protein>
<gene>
    <name evidence="14" type="primary">fliF</name>
    <name evidence="14" type="ORF">LPC04_03100</name>
</gene>
<feature type="region of interest" description="Disordered" evidence="10">
    <location>
        <begin position="302"/>
        <end position="325"/>
    </location>
</feature>
<keyword evidence="14" id="KW-0966">Cell projection</keyword>
<evidence type="ECO:0000313" key="15">
    <source>
        <dbReference type="Proteomes" id="UP001139353"/>
    </source>
</evidence>
<evidence type="ECO:0000256" key="3">
    <source>
        <dbReference type="ARBA" id="ARBA00007971"/>
    </source>
</evidence>
<dbReference type="InterPro" id="IPR000067">
    <property type="entry name" value="FlgMring_FliF"/>
</dbReference>
<evidence type="ECO:0000313" key="14">
    <source>
        <dbReference type="EMBL" id="MCK9684690.1"/>
    </source>
</evidence>
<dbReference type="InterPro" id="IPR043427">
    <property type="entry name" value="YscJ/FliF"/>
</dbReference>
<keyword evidence="6 11" id="KW-1133">Transmembrane helix</keyword>
<dbReference type="RefSeq" id="WP_275680716.1">
    <property type="nucleotide sequence ID" value="NZ_JAJLJH010000001.1"/>
</dbReference>
<dbReference type="Gene3D" id="3.30.300.30">
    <property type="match status" value="1"/>
</dbReference>
<keyword evidence="8 9" id="KW-0975">Bacterial flagellum</keyword>
<comment type="similarity">
    <text evidence="3 9">Belongs to the FliF family.</text>
</comment>
<proteinExistence type="inferred from homology"/>
<evidence type="ECO:0000256" key="1">
    <source>
        <dbReference type="ARBA" id="ARBA00004117"/>
    </source>
</evidence>
<feature type="transmembrane region" description="Helical" evidence="11">
    <location>
        <begin position="457"/>
        <end position="479"/>
    </location>
</feature>
<keyword evidence="14" id="KW-0282">Flagellum</keyword>
<dbReference type="PIRSF" id="PIRSF004862">
    <property type="entry name" value="FliF"/>
    <property type="match status" value="1"/>
</dbReference>
<comment type="caution">
    <text evidence="14">The sequence shown here is derived from an EMBL/GenBank/DDBJ whole genome shotgun (WGS) entry which is preliminary data.</text>
</comment>
<keyword evidence="14" id="KW-0969">Cilium</keyword>
<comment type="subcellular location">
    <subcellularLocation>
        <location evidence="1 9">Bacterial flagellum basal body</location>
    </subcellularLocation>
    <subcellularLocation>
        <location evidence="2">Cell membrane</location>
        <topology evidence="2">Multi-pass membrane protein</topology>
    </subcellularLocation>
</comment>
<dbReference type="Proteomes" id="UP001139353">
    <property type="component" value="Unassembled WGS sequence"/>
</dbReference>
<dbReference type="GO" id="GO:0071973">
    <property type="term" value="P:bacterial-type flagellum-dependent cell motility"/>
    <property type="evidence" value="ECO:0007669"/>
    <property type="project" value="InterPro"/>
</dbReference>
<dbReference type="InterPro" id="IPR045851">
    <property type="entry name" value="AMP-bd_C_sf"/>
</dbReference>
<evidence type="ECO:0000256" key="5">
    <source>
        <dbReference type="ARBA" id="ARBA00022692"/>
    </source>
</evidence>
<evidence type="ECO:0000256" key="10">
    <source>
        <dbReference type="SAM" id="MobiDB-lite"/>
    </source>
</evidence>
<dbReference type="AlphaFoldDB" id="A0A9X1YFT9"/>
<evidence type="ECO:0000259" key="12">
    <source>
        <dbReference type="Pfam" id="PF01514"/>
    </source>
</evidence>
<dbReference type="PRINTS" id="PR01009">
    <property type="entry name" value="FLGMRINGFLIF"/>
</dbReference>
<dbReference type="PANTHER" id="PTHR30046:SF0">
    <property type="entry name" value="FLAGELLAR M-RING PROTEIN"/>
    <property type="match status" value="1"/>
</dbReference>
<dbReference type="GO" id="GO:0009431">
    <property type="term" value="C:bacterial-type flagellum basal body, MS ring"/>
    <property type="evidence" value="ECO:0007669"/>
    <property type="project" value="InterPro"/>
</dbReference>
<reference evidence="14" key="1">
    <citation type="submission" date="2021-11" db="EMBL/GenBank/DDBJ databases">
        <title>BS-T2-15 a new species belonging to the Comamonadaceae family isolated from the soil of a French oak forest.</title>
        <authorList>
            <person name="Mieszkin S."/>
            <person name="Alain K."/>
        </authorList>
    </citation>
    <scope>NUCLEOTIDE SEQUENCE</scope>
    <source>
        <strain evidence="14">BS-T2-15</strain>
    </source>
</reference>
<keyword evidence="4" id="KW-1003">Cell membrane</keyword>
<evidence type="ECO:0000256" key="2">
    <source>
        <dbReference type="ARBA" id="ARBA00004651"/>
    </source>
</evidence>
<evidence type="ECO:0000259" key="13">
    <source>
        <dbReference type="Pfam" id="PF08345"/>
    </source>
</evidence>
<dbReference type="Pfam" id="PF08345">
    <property type="entry name" value="YscJ_FliF_C"/>
    <property type="match status" value="1"/>
</dbReference>
<dbReference type="PANTHER" id="PTHR30046">
    <property type="entry name" value="FLAGELLAR M-RING PROTEIN"/>
    <property type="match status" value="1"/>
</dbReference>
<organism evidence="14 15">
    <name type="scientific">Scleromatobacter humisilvae</name>
    <dbReference type="NCBI Taxonomy" id="2897159"/>
    <lineage>
        <taxon>Bacteria</taxon>
        <taxon>Pseudomonadati</taxon>
        <taxon>Pseudomonadota</taxon>
        <taxon>Betaproteobacteria</taxon>
        <taxon>Burkholderiales</taxon>
        <taxon>Sphaerotilaceae</taxon>
        <taxon>Scleromatobacter</taxon>
    </lineage>
</organism>
<dbReference type="GO" id="GO:0003774">
    <property type="term" value="F:cytoskeletal motor activity"/>
    <property type="evidence" value="ECO:0007669"/>
    <property type="project" value="InterPro"/>
</dbReference>
<evidence type="ECO:0000256" key="7">
    <source>
        <dbReference type="ARBA" id="ARBA00023136"/>
    </source>
</evidence>
<comment type="function">
    <text evidence="9">The M ring may be actively involved in energy transduction.</text>
</comment>
<evidence type="ECO:0000256" key="4">
    <source>
        <dbReference type="ARBA" id="ARBA00022475"/>
    </source>
</evidence>
<evidence type="ECO:0000256" key="8">
    <source>
        <dbReference type="ARBA" id="ARBA00023143"/>
    </source>
</evidence>
<dbReference type="GO" id="GO:0005886">
    <property type="term" value="C:plasma membrane"/>
    <property type="evidence" value="ECO:0007669"/>
    <property type="project" value="UniProtKB-SubCell"/>
</dbReference>
<feature type="domain" description="Flagellar M-ring C-terminal" evidence="13">
    <location>
        <begin position="258"/>
        <end position="435"/>
    </location>
</feature>
<dbReference type="Pfam" id="PF01514">
    <property type="entry name" value="YscJ_FliF"/>
    <property type="match status" value="1"/>
</dbReference>